<dbReference type="AlphaFoldDB" id="A0A4Z2H300"/>
<sequence length="69" mass="7701">MVTAAHRTDGPRSVRINGSSRDVSEEKQHQLKIKTFLVKDPEVVEKMLRFCVTFEVLSLGKKAESAAIS</sequence>
<evidence type="ECO:0000313" key="2">
    <source>
        <dbReference type="EMBL" id="TNN60247.1"/>
    </source>
</evidence>
<organism evidence="2 3">
    <name type="scientific">Liparis tanakae</name>
    <name type="common">Tanaka's snailfish</name>
    <dbReference type="NCBI Taxonomy" id="230148"/>
    <lineage>
        <taxon>Eukaryota</taxon>
        <taxon>Metazoa</taxon>
        <taxon>Chordata</taxon>
        <taxon>Craniata</taxon>
        <taxon>Vertebrata</taxon>
        <taxon>Euteleostomi</taxon>
        <taxon>Actinopterygii</taxon>
        <taxon>Neopterygii</taxon>
        <taxon>Teleostei</taxon>
        <taxon>Neoteleostei</taxon>
        <taxon>Acanthomorphata</taxon>
        <taxon>Eupercaria</taxon>
        <taxon>Perciformes</taxon>
        <taxon>Cottioidei</taxon>
        <taxon>Cottales</taxon>
        <taxon>Liparidae</taxon>
        <taxon>Liparis</taxon>
    </lineage>
</organism>
<feature type="region of interest" description="Disordered" evidence="1">
    <location>
        <begin position="1"/>
        <end position="26"/>
    </location>
</feature>
<accession>A0A4Z2H300</accession>
<dbReference type="EMBL" id="SRLO01000337">
    <property type="protein sequence ID" value="TNN60247.1"/>
    <property type="molecule type" value="Genomic_DNA"/>
</dbReference>
<evidence type="ECO:0000313" key="3">
    <source>
        <dbReference type="Proteomes" id="UP000314294"/>
    </source>
</evidence>
<keyword evidence="3" id="KW-1185">Reference proteome</keyword>
<proteinExistence type="predicted"/>
<dbReference type="Proteomes" id="UP000314294">
    <property type="component" value="Unassembled WGS sequence"/>
</dbReference>
<name>A0A4Z2H300_9TELE</name>
<feature type="compositionally biased region" description="Basic and acidic residues" evidence="1">
    <location>
        <begin position="1"/>
        <end position="12"/>
    </location>
</feature>
<comment type="caution">
    <text evidence="2">The sequence shown here is derived from an EMBL/GenBank/DDBJ whole genome shotgun (WGS) entry which is preliminary data.</text>
</comment>
<reference evidence="2 3" key="1">
    <citation type="submission" date="2019-03" db="EMBL/GenBank/DDBJ databases">
        <title>First draft genome of Liparis tanakae, snailfish: a comprehensive survey of snailfish specific genes.</title>
        <authorList>
            <person name="Kim W."/>
            <person name="Song I."/>
            <person name="Jeong J.-H."/>
            <person name="Kim D."/>
            <person name="Kim S."/>
            <person name="Ryu S."/>
            <person name="Song J.Y."/>
            <person name="Lee S.K."/>
        </authorList>
    </citation>
    <scope>NUCLEOTIDE SEQUENCE [LARGE SCALE GENOMIC DNA]</scope>
    <source>
        <tissue evidence="2">Muscle</tissue>
    </source>
</reference>
<evidence type="ECO:0000256" key="1">
    <source>
        <dbReference type="SAM" id="MobiDB-lite"/>
    </source>
</evidence>
<protein>
    <submittedName>
        <fullName evidence="2">Uncharacterized protein</fullName>
    </submittedName>
</protein>
<gene>
    <name evidence="2" type="ORF">EYF80_029500</name>
</gene>